<feature type="compositionally biased region" description="Basic and acidic residues" evidence="4">
    <location>
        <begin position="445"/>
        <end position="473"/>
    </location>
</feature>
<dbReference type="InterPro" id="IPR006909">
    <property type="entry name" value="Rad21/Rec8_C_eu"/>
</dbReference>
<feature type="region of interest" description="Disordered" evidence="4">
    <location>
        <begin position="303"/>
        <end position="329"/>
    </location>
</feature>
<comment type="caution">
    <text evidence="7">The sequence shown here is derived from an EMBL/GenBank/DDBJ whole genome shotgun (WGS) entry which is preliminary data.</text>
</comment>
<dbReference type="OrthoDB" id="4062651at2759"/>
<proteinExistence type="inferred from homology"/>
<dbReference type="Proteomes" id="UP000636800">
    <property type="component" value="Unassembled WGS sequence"/>
</dbReference>
<reference evidence="7 8" key="1">
    <citation type="journal article" date="2020" name="Nat. Food">
        <title>A phased Vanilla planifolia genome enables genetic improvement of flavour and production.</title>
        <authorList>
            <person name="Hasing T."/>
            <person name="Tang H."/>
            <person name="Brym M."/>
            <person name="Khazi F."/>
            <person name="Huang T."/>
            <person name="Chambers A.H."/>
        </authorList>
    </citation>
    <scope>NUCLEOTIDE SEQUENCE [LARGE SCALE GENOMIC DNA]</scope>
    <source>
        <tissue evidence="7">Leaf</tissue>
    </source>
</reference>
<comment type="subcellular location">
    <subcellularLocation>
        <location evidence="1">Nucleus</location>
    </subcellularLocation>
</comment>
<dbReference type="PANTHER" id="PTHR12585:SF73">
    <property type="entry name" value="SISTER CHROMATID COHESION 1 PROTEIN 2"/>
    <property type="match status" value="1"/>
</dbReference>
<keyword evidence="3" id="KW-0539">Nucleus</keyword>
<dbReference type="Gene3D" id="1.10.10.580">
    <property type="entry name" value="Structural maintenance of chromosome 1. Chain E"/>
    <property type="match status" value="1"/>
</dbReference>
<evidence type="ECO:0008006" key="9">
    <source>
        <dbReference type="Google" id="ProtNLM"/>
    </source>
</evidence>
<feature type="domain" description="Rad21/Rec8-like protein N-terminal" evidence="6">
    <location>
        <begin position="1"/>
        <end position="98"/>
    </location>
</feature>
<evidence type="ECO:0000256" key="1">
    <source>
        <dbReference type="ARBA" id="ARBA00004123"/>
    </source>
</evidence>
<dbReference type="SUPFAM" id="SSF46785">
    <property type="entry name" value="Winged helix' DNA-binding domain"/>
    <property type="match status" value="1"/>
</dbReference>
<feature type="compositionally biased region" description="Polar residues" evidence="4">
    <location>
        <begin position="477"/>
        <end position="500"/>
    </location>
</feature>
<feature type="compositionally biased region" description="Polar residues" evidence="4">
    <location>
        <begin position="317"/>
        <end position="329"/>
    </location>
</feature>
<dbReference type="PANTHER" id="PTHR12585">
    <property type="entry name" value="SCC1 / RAD21 FAMILY MEMBER"/>
    <property type="match status" value="1"/>
</dbReference>
<keyword evidence="8" id="KW-1185">Reference proteome</keyword>
<evidence type="ECO:0000313" key="8">
    <source>
        <dbReference type="Proteomes" id="UP000636800"/>
    </source>
</evidence>
<dbReference type="GO" id="GO:0008278">
    <property type="term" value="C:cohesin complex"/>
    <property type="evidence" value="ECO:0007669"/>
    <property type="project" value="InterPro"/>
</dbReference>
<dbReference type="EMBL" id="JADCNL010000004">
    <property type="protein sequence ID" value="KAG0485876.1"/>
    <property type="molecule type" value="Genomic_DNA"/>
</dbReference>
<gene>
    <name evidence="7" type="ORF">HPP92_009955</name>
</gene>
<feature type="region of interest" description="Disordered" evidence="4">
    <location>
        <begin position="428"/>
        <end position="500"/>
    </location>
</feature>
<evidence type="ECO:0000259" key="6">
    <source>
        <dbReference type="Pfam" id="PF04825"/>
    </source>
</evidence>
<dbReference type="CDD" id="cd21793">
    <property type="entry name" value="Rad21_Rec8_M_AtSYN1-like"/>
    <property type="match status" value="1"/>
</dbReference>
<dbReference type="InterPro" id="IPR036390">
    <property type="entry name" value="WH_DNA-bd_sf"/>
</dbReference>
<dbReference type="GO" id="GO:0007062">
    <property type="term" value="P:sister chromatid cohesion"/>
    <property type="evidence" value="ECO:0007669"/>
    <property type="project" value="InterPro"/>
</dbReference>
<protein>
    <recommendedName>
        <fullName evidence="9">Sister chromatid cohesion 1 protein 2</fullName>
    </recommendedName>
</protein>
<evidence type="ECO:0000313" key="7">
    <source>
        <dbReference type="EMBL" id="KAG0485876.1"/>
    </source>
</evidence>
<organism evidence="7 8">
    <name type="scientific">Vanilla planifolia</name>
    <name type="common">Vanilla</name>
    <dbReference type="NCBI Taxonomy" id="51239"/>
    <lineage>
        <taxon>Eukaryota</taxon>
        <taxon>Viridiplantae</taxon>
        <taxon>Streptophyta</taxon>
        <taxon>Embryophyta</taxon>
        <taxon>Tracheophyta</taxon>
        <taxon>Spermatophyta</taxon>
        <taxon>Magnoliopsida</taxon>
        <taxon>Liliopsida</taxon>
        <taxon>Asparagales</taxon>
        <taxon>Orchidaceae</taxon>
        <taxon>Vanilloideae</taxon>
        <taxon>Vanilleae</taxon>
        <taxon>Vanilla</taxon>
    </lineage>
</organism>
<sequence>MFYSHSLLSRKGPLGTIWIAAYCFRKLKRDQISNTDITSSVDKIMPEVDISHRVLAQLLLGIVKIFSKQVDYLYDECNQALSQIRKSFSPIQGTIETKVNFRSRKAINESYEETCNPNYRSASKKRQSSVPRIETLRASYNEVTITLPEIFDLDSLKLGGLDYGDVGKPDRHSMPHDELIDDRSDRTPFLNECLPNLVGGPSEYTSTCFTPLADVLPSSTVEVDLELSEAYKSSELTGGQKPLHNKEESMKWDSVTKDVFARLVNEGVPQFQKSLNVRETLLVGAKGTKMEENIHPIGPLSLPGGDISEHHEPDVNANASSPDVNANASSYEKSEQRLKLSVPGTVSPIFELATPAIQETPRLLRKRKKSYDQYIILSNKVMSQSINDASDLVSKRRKCPYTLLDAWRFRKLSNFCQSLMDPLIPSTASQLERLPQKRQPTDLSNESKEGHPYRDTNKEKRVQEFSDTEKEGLKQIADSNHPSPTCSDLKANSSDSFSKENASLDPEVLFEMMEIDSHDDVDGQDHGWSVNTRATAQYLRESFLQLRKKGQEETLSLVKILEGKPRANGAKLFYEILTLKTSSCIDVKQDFPYSDVYLSATSLLESFMGLQP</sequence>
<accession>A0A835V7G8</accession>
<comment type="similarity">
    <text evidence="2">Belongs to the rad21 family.</text>
</comment>
<feature type="domain" description="Rad21/Rec8-like protein C-terminal eukaryotic" evidence="5">
    <location>
        <begin position="551"/>
        <end position="600"/>
    </location>
</feature>
<dbReference type="GO" id="GO:0005634">
    <property type="term" value="C:nucleus"/>
    <property type="evidence" value="ECO:0007669"/>
    <property type="project" value="UniProtKB-SubCell"/>
</dbReference>
<dbReference type="InterPro" id="IPR006910">
    <property type="entry name" value="Rad21_Rec8_N"/>
</dbReference>
<name>A0A835V7G8_VANPL</name>
<dbReference type="AlphaFoldDB" id="A0A835V7G8"/>
<dbReference type="InterPro" id="IPR023093">
    <property type="entry name" value="ScpA-like_C"/>
</dbReference>
<dbReference type="GO" id="GO:1990414">
    <property type="term" value="P:replication-born double-strand break repair via sister chromatid exchange"/>
    <property type="evidence" value="ECO:0007669"/>
    <property type="project" value="TreeGrafter"/>
</dbReference>
<evidence type="ECO:0000256" key="3">
    <source>
        <dbReference type="ARBA" id="ARBA00023242"/>
    </source>
</evidence>
<dbReference type="Pfam" id="PF04824">
    <property type="entry name" value="Rad21_Rec8"/>
    <property type="match status" value="1"/>
</dbReference>
<evidence type="ECO:0000256" key="4">
    <source>
        <dbReference type="SAM" id="MobiDB-lite"/>
    </source>
</evidence>
<dbReference type="Pfam" id="PF04825">
    <property type="entry name" value="Rad21_Rec8_N"/>
    <property type="match status" value="1"/>
</dbReference>
<evidence type="ECO:0000259" key="5">
    <source>
        <dbReference type="Pfam" id="PF04824"/>
    </source>
</evidence>
<dbReference type="GO" id="GO:0003682">
    <property type="term" value="F:chromatin binding"/>
    <property type="evidence" value="ECO:0007669"/>
    <property type="project" value="TreeGrafter"/>
</dbReference>
<evidence type="ECO:0000256" key="2">
    <source>
        <dbReference type="ARBA" id="ARBA00009870"/>
    </source>
</evidence>
<dbReference type="InterPro" id="IPR039781">
    <property type="entry name" value="Rad21/Rec8-like"/>
</dbReference>